<gene>
    <name evidence="7" type="ORF">BN980_GECA04s01671g</name>
</gene>
<comment type="caution">
    <text evidence="7">The sequence shown here is derived from an EMBL/GenBank/DDBJ whole genome shotgun (WGS) entry which is preliminary data.</text>
</comment>
<dbReference type="GO" id="GO:0006367">
    <property type="term" value="P:transcription initiation at RNA polymerase II promoter"/>
    <property type="evidence" value="ECO:0007669"/>
    <property type="project" value="InterPro"/>
</dbReference>
<evidence type="ECO:0000313" key="8">
    <source>
        <dbReference type="Proteomes" id="UP000242525"/>
    </source>
</evidence>
<dbReference type="Pfam" id="PF03153">
    <property type="entry name" value="TFIIA"/>
    <property type="match status" value="1"/>
</dbReference>
<dbReference type="STRING" id="1173061.A0A0J9X6X9"/>
<dbReference type="Gene3D" id="2.30.18.10">
    <property type="entry name" value="Transcription factor IIA (TFIIA), beta-barrel domain"/>
    <property type="match status" value="1"/>
</dbReference>
<evidence type="ECO:0000256" key="5">
    <source>
        <dbReference type="ARBA" id="ARBA00074154"/>
    </source>
</evidence>
<dbReference type="OrthoDB" id="6275927at2759"/>
<name>A0A0J9X6X9_GEOCN</name>
<organism evidence="7 8">
    <name type="scientific">Geotrichum candidum</name>
    <name type="common">Oospora lactis</name>
    <name type="synonym">Dipodascus geotrichum</name>
    <dbReference type="NCBI Taxonomy" id="1173061"/>
    <lineage>
        <taxon>Eukaryota</taxon>
        <taxon>Fungi</taxon>
        <taxon>Dikarya</taxon>
        <taxon>Ascomycota</taxon>
        <taxon>Saccharomycotina</taxon>
        <taxon>Dipodascomycetes</taxon>
        <taxon>Dipodascales</taxon>
        <taxon>Dipodascaceae</taxon>
        <taxon>Geotrichum</taxon>
    </lineage>
</organism>
<accession>A0A0J9X6X9</accession>
<keyword evidence="3" id="KW-0804">Transcription</keyword>
<dbReference type="GO" id="GO:0005672">
    <property type="term" value="C:transcription factor TFIIA complex"/>
    <property type="evidence" value="ECO:0007669"/>
    <property type="project" value="InterPro"/>
</dbReference>
<dbReference type="InterPro" id="IPR004855">
    <property type="entry name" value="TFIIA_asu/bsu"/>
</dbReference>
<feature type="region of interest" description="Disordered" evidence="6">
    <location>
        <begin position="102"/>
        <end position="130"/>
    </location>
</feature>
<feature type="compositionally biased region" description="Gly residues" evidence="6">
    <location>
        <begin position="109"/>
        <end position="124"/>
    </location>
</feature>
<keyword evidence="4" id="KW-0539">Nucleus</keyword>
<comment type="subcellular location">
    <subcellularLocation>
        <location evidence="1">Nucleus</location>
    </subcellularLocation>
</comment>
<evidence type="ECO:0000256" key="1">
    <source>
        <dbReference type="ARBA" id="ARBA00004123"/>
    </source>
</evidence>
<dbReference type="AlphaFoldDB" id="A0A0J9X6X9"/>
<reference evidence="7" key="1">
    <citation type="submission" date="2014-03" db="EMBL/GenBank/DDBJ databases">
        <authorList>
            <person name="Casaregola S."/>
        </authorList>
    </citation>
    <scope>NUCLEOTIDE SEQUENCE [LARGE SCALE GENOMIC DNA]</scope>
    <source>
        <strain evidence="7">CLIB 918</strain>
    </source>
</reference>
<evidence type="ECO:0000256" key="4">
    <source>
        <dbReference type="ARBA" id="ARBA00023242"/>
    </source>
</evidence>
<evidence type="ECO:0000256" key="2">
    <source>
        <dbReference type="ARBA" id="ARBA00010059"/>
    </source>
</evidence>
<dbReference type="Proteomes" id="UP000242525">
    <property type="component" value="Unassembled WGS sequence"/>
</dbReference>
<keyword evidence="8" id="KW-1185">Reference proteome</keyword>
<dbReference type="SUPFAM" id="SSF47396">
    <property type="entry name" value="Transcription factor IIA (TFIIA), alpha-helical domain"/>
    <property type="match status" value="1"/>
</dbReference>
<evidence type="ECO:0000256" key="3">
    <source>
        <dbReference type="ARBA" id="ARBA00023163"/>
    </source>
</evidence>
<feature type="region of interest" description="Disordered" evidence="6">
    <location>
        <begin position="176"/>
        <end position="240"/>
    </location>
</feature>
<dbReference type="EMBL" id="CCBN010000004">
    <property type="protein sequence ID" value="CDO52927.1"/>
    <property type="molecule type" value="Genomic_DNA"/>
</dbReference>
<dbReference type="CDD" id="cd07976">
    <property type="entry name" value="TFIIA_alpha_beta_like"/>
    <property type="match status" value="1"/>
</dbReference>
<protein>
    <recommendedName>
        <fullName evidence="5">Transcription initiation factor IIA large subunit</fullName>
    </recommendedName>
</protein>
<comment type="similarity">
    <text evidence="2">Belongs to the TFIIA subunit 1 family.</text>
</comment>
<dbReference type="FunFam" id="1.10.287.100:FF:000001">
    <property type="entry name" value="Transcription initiation factor IIA subunit"/>
    <property type="match status" value="1"/>
</dbReference>
<proteinExistence type="inferred from homology"/>
<dbReference type="SUPFAM" id="SSF50784">
    <property type="entry name" value="Transcription factor IIA (TFIIA), beta-barrel domain"/>
    <property type="match status" value="1"/>
</dbReference>
<sequence length="288" mass="31543">MSNKIVGPIYKDVIDEVIREVRQDFEDDGVDEQTLQELKSLWQKSLSATGVASFPWDESAAEEEAQLHQQQQQQQVFNSAGNSIPIQLPHLGDYNADMLLRNNGNSQASGGGTSGGLVLPGGGHIVQTDGSNVELTRTQIDDIMNAAIAKKRVGETEEGLQLEIEIPKRLLKKIQQTDGSLDDSDDSDDDDDDDLNGNGIVNNSGGMSAAHNSHLGGDNEINSDLDDSDEDGDDDDDEDELENGMIMLCLYDKVQRVKNKWKYVLKDGIANINGKDYLFSKATGESEW</sequence>
<dbReference type="InterPro" id="IPR009088">
    <property type="entry name" value="TFIIA_b-brl"/>
</dbReference>
<feature type="compositionally biased region" description="Acidic residues" evidence="6">
    <location>
        <begin position="180"/>
        <end position="195"/>
    </location>
</feature>
<evidence type="ECO:0000313" key="7">
    <source>
        <dbReference type="EMBL" id="CDO52927.1"/>
    </source>
</evidence>
<dbReference type="PANTHER" id="PTHR12694:SF8">
    <property type="entry name" value="TRANSCRIPTION INITIATION FACTOR IIA SUBUNIT 1"/>
    <property type="match status" value="1"/>
</dbReference>
<feature type="compositionally biased region" description="Acidic residues" evidence="6">
    <location>
        <begin position="221"/>
        <end position="240"/>
    </location>
</feature>
<dbReference type="Gene3D" id="1.10.287.100">
    <property type="match status" value="1"/>
</dbReference>
<dbReference type="SMART" id="SM01371">
    <property type="entry name" value="TFIIA"/>
    <property type="match status" value="1"/>
</dbReference>
<dbReference type="PANTHER" id="PTHR12694">
    <property type="entry name" value="TRANSCRIPTION INITIATION FACTOR IIA SUBUNIT 1"/>
    <property type="match status" value="1"/>
</dbReference>
<evidence type="ECO:0000256" key="6">
    <source>
        <dbReference type="SAM" id="MobiDB-lite"/>
    </source>
</evidence>